<dbReference type="SUPFAM" id="SSF56731">
    <property type="entry name" value="DNA primase core"/>
    <property type="match status" value="1"/>
</dbReference>
<accession>A0AAW3YV82</accession>
<feature type="non-terminal residue" evidence="2">
    <location>
        <position position="417"/>
    </location>
</feature>
<gene>
    <name evidence="2" type="ORF">ID854_10080</name>
</gene>
<reference evidence="2" key="1">
    <citation type="submission" date="2020-09" db="EMBL/GenBank/DDBJ databases">
        <authorList>
            <person name="Palma L."/>
            <person name="Caballero P."/>
            <person name="Berry C."/>
            <person name="Del Valle E."/>
        </authorList>
    </citation>
    <scope>NUCLEOTIDE SEQUENCE</scope>
    <source>
        <strain evidence="2">M</strain>
    </source>
</reference>
<evidence type="ECO:0000259" key="1">
    <source>
        <dbReference type="PROSITE" id="PS50880"/>
    </source>
</evidence>
<proteinExistence type="predicted"/>
<feature type="domain" description="Toprim" evidence="1">
    <location>
        <begin position="10"/>
        <end position="93"/>
    </location>
</feature>
<dbReference type="EMBL" id="JACXBF010000221">
    <property type="protein sequence ID" value="MBD2800789.1"/>
    <property type="molecule type" value="Genomic_DNA"/>
</dbReference>
<dbReference type="PROSITE" id="PS50880">
    <property type="entry name" value="TOPRIM"/>
    <property type="match status" value="1"/>
</dbReference>
<evidence type="ECO:0000313" key="2">
    <source>
        <dbReference type="EMBL" id="MBD2800789.1"/>
    </source>
</evidence>
<dbReference type="RefSeq" id="WP_323868954.1">
    <property type="nucleotide sequence ID" value="NZ_JACXBF010000221.1"/>
</dbReference>
<dbReference type="AlphaFoldDB" id="A0AAW3YV82"/>
<comment type="caution">
    <text evidence="2">The sequence shown here is derived from an EMBL/GenBank/DDBJ whole genome shotgun (WGS) entry which is preliminary data.</text>
</comment>
<reference evidence="2" key="2">
    <citation type="journal article" date="2024" name="Toxins">
        <title>Genome Sequence Analysis of Native Xenorhabdus Strains Isolated from Entomopathogenic Nematodes in Argentina.</title>
        <authorList>
            <person name="Palma L."/>
            <person name="Frizzo L."/>
            <person name="Kaiser S."/>
            <person name="Berry C."/>
            <person name="Caballero P."/>
            <person name="Bode H.B."/>
            <person name="Del Valle E.E."/>
        </authorList>
    </citation>
    <scope>NUCLEOTIDE SEQUENCE</scope>
    <source>
        <strain evidence="2">M</strain>
    </source>
</reference>
<sequence>WNEAGLAGSASVILCESLIDALSFWCAGYRHVTCAYGVHGFTEAHRAAFRQHDIRQVHIAYDNDKAGNEAAARLAAELQLAGLAVWRIVFPEGSDANRFSCEVANPENAFGQLLDAAQWLGEPTKTPLADQNAAATVSVPAAALVPEPGVVTTLADNGDIVVRQDGQEWRIRGAQQKAGATVMKVNVQLIDKASGALFVDSLDILSARARSAFVRQASQELALPDTLIKRELGRVLLVLEQRTWAEADTAQAANSLSADEQHAAEALLKDPELISRITADLSACGVVGESTNLLAGYLAAVSRKLPKPLAVLIQSSSAAGKSSLMEAVLNLIPEEERIQYSAMTGQSLFYLGETNLQHKILAIAEEEGVRQAAYALKLLQSDGELTMASTGKDEATGNLVTKSYTVKGPVMLMLTTT</sequence>
<dbReference type="Proteomes" id="UP001193920">
    <property type="component" value="Unassembled WGS sequence"/>
</dbReference>
<name>A0AAW3YV82_9GAMM</name>
<organism evidence="2">
    <name type="scientific">Xenorhabdus szentirmaii</name>
    <dbReference type="NCBI Taxonomy" id="290112"/>
    <lineage>
        <taxon>Bacteria</taxon>
        <taxon>Pseudomonadati</taxon>
        <taxon>Pseudomonadota</taxon>
        <taxon>Gammaproteobacteria</taxon>
        <taxon>Enterobacterales</taxon>
        <taxon>Morganellaceae</taxon>
        <taxon>Xenorhabdus</taxon>
    </lineage>
</organism>
<feature type="non-terminal residue" evidence="2">
    <location>
        <position position="1"/>
    </location>
</feature>
<dbReference type="Pfam" id="PF13155">
    <property type="entry name" value="Toprim_2"/>
    <property type="match status" value="1"/>
</dbReference>
<dbReference type="Gene3D" id="3.40.1360.10">
    <property type="match status" value="1"/>
</dbReference>
<dbReference type="InterPro" id="IPR006171">
    <property type="entry name" value="TOPRIM_dom"/>
</dbReference>
<protein>
    <submittedName>
        <fullName evidence="2">Toprim domain-containing protein</fullName>
    </submittedName>
</protein>